<feature type="compositionally biased region" description="Basic and acidic residues" evidence="4">
    <location>
        <begin position="1"/>
        <end position="11"/>
    </location>
</feature>
<dbReference type="Proteomes" id="UP000438093">
    <property type="component" value="Unassembled WGS sequence"/>
</dbReference>
<evidence type="ECO:0000256" key="1">
    <source>
        <dbReference type="ARBA" id="ARBA00022723"/>
    </source>
</evidence>
<keyword evidence="1" id="KW-0479">Metal-binding</keyword>
<evidence type="ECO:0000259" key="5">
    <source>
        <dbReference type="PROSITE" id="PS51379"/>
    </source>
</evidence>
<evidence type="ECO:0000256" key="3">
    <source>
        <dbReference type="ARBA" id="ARBA00023014"/>
    </source>
</evidence>
<dbReference type="EMBL" id="VTFY01000017">
    <property type="protein sequence ID" value="MRX83893.1"/>
    <property type="molecule type" value="Genomic_DNA"/>
</dbReference>
<name>A0A6N7RR96_9ACTN</name>
<dbReference type="InterPro" id="IPR017900">
    <property type="entry name" value="4Fe4S_Fe_S_CS"/>
</dbReference>
<keyword evidence="7" id="KW-1185">Reference proteome</keyword>
<keyword evidence="3" id="KW-0411">Iron-sulfur</keyword>
<dbReference type="InterPro" id="IPR006311">
    <property type="entry name" value="TAT_signal"/>
</dbReference>
<evidence type="ECO:0000313" key="6">
    <source>
        <dbReference type="EMBL" id="MRX83893.1"/>
    </source>
</evidence>
<dbReference type="SUPFAM" id="SSF54862">
    <property type="entry name" value="4Fe-4S ferredoxins"/>
    <property type="match status" value="1"/>
</dbReference>
<dbReference type="Gene3D" id="3.30.70.20">
    <property type="match status" value="1"/>
</dbReference>
<reference evidence="7" key="1">
    <citation type="submission" date="2019-08" db="EMBL/GenBank/DDBJ databases">
        <title>Arthrobacter sp. nov., isolated from plateau pika and Tibetan wild ass.</title>
        <authorList>
            <person name="Ge Y."/>
        </authorList>
    </citation>
    <scope>NUCLEOTIDE SEQUENCE [LARGE SCALE GENOMIC DNA]</scope>
    <source>
        <strain evidence="7">HF-4214</strain>
    </source>
</reference>
<feature type="region of interest" description="Disordered" evidence="4">
    <location>
        <begin position="1"/>
        <end position="54"/>
    </location>
</feature>
<feature type="domain" description="4Fe-4S ferredoxin-type" evidence="5">
    <location>
        <begin position="500"/>
        <end position="522"/>
    </location>
</feature>
<evidence type="ECO:0000256" key="2">
    <source>
        <dbReference type="ARBA" id="ARBA00023004"/>
    </source>
</evidence>
<organism evidence="6 7">
    <name type="scientific">Eggerthella guodeyinii</name>
    <dbReference type="NCBI Taxonomy" id="2690837"/>
    <lineage>
        <taxon>Bacteria</taxon>
        <taxon>Bacillati</taxon>
        <taxon>Actinomycetota</taxon>
        <taxon>Coriobacteriia</taxon>
        <taxon>Eggerthellales</taxon>
        <taxon>Eggerthellaceae</taxon>
        <taxon>Eggerthella</taxon>
    </lineage>
</organism>
<gene>
    <name evidence="6" type="ORF">GJG86_15535</name>
</gene>
<dbReference type="InterPro" id="IPR019546">
    <property type="entry name" value="TAT_signal_bac_arc"/>
</dbReference>
<sequence>MLRKIKSEPRKTSRRAHARRDRTPFASVEPTGIPKKKEKRMEKHTQDQGAKLSRRGFVTAAGVMSAMGALGALGCSPQETAQSPTDAVDGSAAEAWNGIADEVVDGITVDVPGKPVDDGAYRVTFNGGPLTAAEQHAAIDSYDWRANRLTASQIADDAKKVSDEEAKGILLNEPEITQDYVTESGKVIPAAYVALRNRLLRVGQGVGSEIHENAWDFLMQEFTEDEAAFYVKLPNFAYFTVEEAGKATEMSADEAGSVCEDLSYRGLLNRVHRSGTKYYHVLAFAHGMLEFMMNRYDEEGFCDSVFGMCGADYGYQSRNQGSPMYFPIPAEADIVGDTEILPNHDWNEIIDRYDTLCVAPCQCRTFTPIRNGQKPGEWCDHPMETCVATGEQARYYIENGIGRQIDKDECREILQRGVDAGMVIEVMCTAECDVICQCHGDCCAILRGFIALDGDVENYRHLSHYELQVDHATCIECGSCAARCPLFTIEMTDEGPHIGNLCVRCGQCATVCPTGSRKLFAIPEEDRFPMPKDMVEDYYLKGLERAKRGYINDFDPAKLQA</sequence>
<comment type="caution">
    <text evidence="6">The sequence shown here is derived from an EMBL/GenBank/DDBJ whole genome shotgun (WGS) entry which is preliminary data.</text>
</comment>
<protein>
    <submittedName>
        <fullName evidence="6">Twin-arginine translocation signal domain-containing protein</fullName>
    </submittedName>
</protein>
<dbReference type="NCBIfam" id="TIGR01409">
    <property type="entry name" value="TAT_signal_seq"/>
    <property type="match status" value="1"/>
</dbReference>
<dbReference type="PROSITE" id="PS00198">
    <property type="entry name" value="4FE4S_FER_1"/>
    <property type="match status" value="1"/>
</dbReference>
<accession>A0A6N7RR96</accession>
<dbReference type="PROSITE" id="PS51318">
    <property type="entry name" value="TAT"/>
    <property type="match status" value="1"/>
</dbReference>
<evidence type="ECO:0000256" key="4">
    <source>
        <dbReference type="SAM" id="MobiDB-lite"/>
    </source>
</evidence>
<dbReference type="AlphaFoldDB" id="A0A6N7RR96"/>
<keyword evidence="2" id="KW-0408">Iron</keyword>
<evidence type="ECO:0000313" key="7">
    <source>
        <dbReference type="Proteomes" id="UP000438093"/>
    </source>
</evidence>
<proteinExistence type="predicted"/>
<dbReference type="GO" id="GO:0046872">
    <property type="term" value="F:metal ion binding"/>
    <property type="evidence" value="ECO:0007669"/>
    <property type="project" value="UniProtKB-KW"/>
</dbReference>
<dbReference type="Pfam" id="PF00037">
    <property type="entry name" value="Fer4"/>
    <property type="match status" value="1"/>
</dbReference>
<dbReference type="GO" id="GO:0051536">
    <property type="term" value="F:iron-sulfur cluster binding"/>
    <property type="evidence" value="ECO:0007669"/>
    <property type="project" value="UniProtKB-KW"/>
</dbReference>
<dbReference type="PROSITE" id="PS51379">
    <property type="entry name" value="4FE4S_FER_2"/>
    <property type="match status" value="2"/>
</dbReference>
<feature type="domain" description="4Fe-4S ferredoxin-type" evidence="5">
    <location>
        <begin position="465"/>
        <end position="494"/>
    </location>
</feature>
<dbReference type="InterPro" id="IPR017896">
    <property type="entry name" value="4Fe4S_Fe-S-bd"/>
</dbReference>